<organism evidence="1 2">
    <name type="scientific">Caerostris darwini</name>
    <dbReference type="NCBI Taxonomy" id="1538125"/>
    <lineage>
        <taxon>Eukaryota</taxon>
        <taxon>Metazoa</taxon>
        <taxon>Ecdysozoa</taxon>
        <taxon>Arthropoda</taxon>
        <taxon>Chelicerata</taxon>
        <taxon>Arachnida</taxon>
        <taxon>Araneae</taxon>
        <taxon>Araneomorphae</taxon>
        <taxon>Entelegynae</taxon>
        <taxon>Araneoidea</taxon>
        <taxon>Araneidae</taxon>
        <taxon>Caerostris</taxon>
    </lineage>
</organism>
<keyword evidence="2" id="KW-1185">Reference proteome</keyword>
<gene>
    <name evidence="1" type="ORF">CDAR_387411</name>
</gene>
<comment type="caution">
    <text evidence="1">The sequence shown here is derived from an EMBL/GenBank/DDBJ whole genome shotgun (WGS) entry which is preliminary data.</text>
</comment>
<dbReference type="EMBL" id="BPLQ01000975">
    <property type="protein sequence ID" value="GIX76912.1"/>
    <property type="molecule type" value="Genomic_DNA"/>
</dbReference>
<dbReference type="AlphaFoldDB" id="A0AAV4MWM1"/>
<reference evidence="1 2" key="1">
    <citation type="submission" date="2021-06" db="EMBL/GenBank/DDBJ databases">
        <title>Caerostris darwini draft genome.</title>
        <authorList>
            <person name="Kono N."/>
            <person name="Arakawa K."/>
        </authorList>
    </citation>
    <scope>NUCLEOTIDE SEQUENCE [LARGE SCALE GENOMIC DNA]</scope>
</reference>
<dbReference type="Proteomes" id="UP001054837">
    <property type="component" value="Unassembled WGS sequence"/>
</dbReference>
<name>A0AAV4MWM1_9ARAC</name>
<evidence type="ECO:0000313" key="2">
    <source>
        <dbReference type="Proteomes" id="UP001054837"/>
    </source>
</evidence>
<sequence length="87" mass="10105">MVPHGAITPLKMTKSKSSIFEISKGDLCMHIIFTNPLDESTLEEQTFMLSYNSLTETWIALYQIQHSLLYVQSSYRLVTIHRIPLRF</sequence>
<proteinExistence type="predicted"/>
<evidence type="ECO:0000313" key="1">
    <source>
        <dbReference type="EMBL" id="GIX76912.1"/>
    </source>
</evidence>
<accession>A0AAV4MWM1</accession>
<protein>
    <submittedName>
        <fullName evidence="1">Uncharacterized protein</fullName>
    </submittedName>
</protein>